<dbReference type="InterPro" id="IPR001345">
    <property type="entry name" value="PG/BPGM_mutase_AS"/>
</dbReference>
<feature type="active site" description="Tele-phosphohistidine intermediate" evidence="2">
    <location>
        <position position="48"/>
    </location>
</feature>
<name>A0A4V1IWW8_9FUNG</name>
<evidence type="ECO:0000256" key="1">
    <source>
        <dbReference type="ARBA" id="ARBA00022801"/>
    </source>
</evidence>
<sequence length="296" mass="32363">MCVLHEDTCSRPSSAHPGMADINAAVMPQSNSDSGAPAPYVTLFLVRHGETHLNASHVLQGSGVDPPLNATGNEQARLVGERFSREQVDGVASSWLLRARETAQYIHKYHPHTPFQVIPDLAEIHWGKFDGVAIPTDVAKLVDAWKDGNFDARLPDGESAAEAEARAVSALGRYLDEQGGGNRHLVIVLHGRLLRILLSSLLDGVLDRMPIYEHRNTCVNELRVYRRNIGPEETTDAAVLAPWARDAGRQPSKVRRALGRYHFEAVRLNDAHHLAKLDASQAVAPTSLPTPLTASQ</sequence>
<accession>A0A4V1IWW8</accession>
<dbReference type="OrthoDB" id="354304at2759"/>
<feature type="binding site" evidence="3">
    <location>
        <position position="98"/>
    </location>
    <ligand>
        <name>substrate</name>
    </ligand>
</feature>
<evidence type="ECO:0000256" key="2">
    <source>
        <dbReference type="PIRSR" id="PIRSR613078-1"/>
    </source>
</evidence>
<dbReference type="GO" id="GO:0043456">
    <property type="term" value="P:regulation of pentose-phosphate shunt"/>
    <property type="evidence" value="ECO:0007669"/>
    <property type="project" value="TreeGrafter"/>
</dbReference>
<dbReference type="AlphaFoldDB" id="A0A4V1IWW8"/>
<dbReference type="GO" id="GO:0005829">
    <property type="term" value="C:cytosol"/>
    <property type="evidence" value="ECO:0007669"/>
    <property type="project" value="TreeGrafter"/>
</dbReference>
<dbReference type="STRING" id="78915.A0A4V1IWW8"/>
<feature type="active site" description="Proton donor/acceptor" evidence="2">
    <location>
        <position position="123"/>
    </location>
</feature>
<dbReference type="SMART" id="SM00855">
    <property type="entry name" value="PGAM"/>
    <property type="match status" value="1"/>
</dbReference>
<dbReference type="EMBL" id="KZ992550">
    <property type="protein sequence ID" value="RKP09009.1"/>
    <property type="molecule type" value="Genomic_DNA"/>
</dbReference>
<dbReference type="InterPro" id="IPR029033">
    <property type="entry name" value="His_PPase_superfam"/>
</dbReference>
<keyword evidence="5" id="KW-1185">Reference proteome</keyword>
<dbReference type="PANTHER" id="PTHR46517:SF1">
    <property type="entry name" value="FRUCTOSE-2,6-BISPHOSPHATASE TIGAR"/>
    <property type="match status" value="1"/>
</dbReference>
<dbReference type="Pfam" id="PF00300">
    <property type="entry name" value="His_Phos_1"/>
    <property type="match status" value="1"/>
</dbReference>
<dbReference type="InterPro" id="IPR013078">
    <property type="entry name" value="His_Pase_superF_clade-1"/>
</dbReference>
<keyword evidence="1" id="KW-0378">Hydrolase</keyword>
<dbReference type="CDD" id="cd07067">
    <property type="entry name" value="HP_PGM_like"/>
    <property type="match status" value="1"/>
</dbReference>
<feature type="binding site" evidence="3">
    <location>
        <begin position="47"/>
        <end position="54"/>
    </location>
    <ligand>
        <name>substrate</name>
    </ligand>
</feature>
<organism evidence="4 5">
    <name type="scientific">Thamnocephalis sphaerospora</name>
    <dbReference type="NCBI Taxonomy" id="78915"/>
    <lineage>
        <taxon>Eukaryota</taxon>
        <taxon>Fungi</taxon>
        <taxon>Fungi incertae sedis</taxon>
        <taxon>Zoopagomycota</taxon>
        <taxon>Zoopagomycotina</taxon>
        <taxon>Zoopagomycetes</taxon>
        <taxon>Zoopagales</taxon>
        <taxon>Sigmoideomycetaceae</taxon>
        <taxon>Thamnocephalis</taxon>
    </lineage>
</organism>
<dbReference type="InterPro" id="IPR051695">
    <property type="entry name" value="Phosphoglycerate_Mutase"/>
</dbReference>
<dbReference type="Gene3D" id="3.40.50.1240">
    <property type="entry name" value="Phosphoglycerate mutase-like"/>
    <property type="match status" value="1"/>
</dbReference>
<dbReference type="Proteomes" id="UP000271241">
    <property type="component" value="Unassembled WGS sequence"/>
</dbReference>
<gene>
    <name evidence="4" type="ORF">THASP1DRAFT_29200</name>
</gene>
<dbReference type="GO" id="GO:0004331">
    <property type="term" value="F:fructose-2,6-bisphosphate 2-phosphatase activity"/>
    <property type="evidence" value="ECO:0007669"/>
    <property type="project" value="TreeGrafter"/>
</dbReference>
<dbReference type="PANTHER" id="PTHR46517">
    <property type="entry name" value="FRUCTOSE-2,6-BISPHOSPHATASE TIGAR"/>
    <property type="match status" value="1"/>
</dbReference>
<dbReference type="SUPFAM" id="SSF53254">
    <property type="entry name" value="Phosphoglycerate mutase-like"/>
    <property type="match status" value="1"/>
</dbReference>
<evidence type="ECO:0000313" key="5">
    <source>
        <dbReference type="Proteomes" id="UP000271241"/>
    </source>
</evidence>
<evidence type="ECO:0000256" key="3">
    <source>
        <dbReference type="PIRSR" id="PIRSR613078-2"/>
    </source>
</evidence>
<proteinExistence type="predicted"/>
<dbReference type="PROSITE" id="PS00175">
    <property type="entry name" value="PG_MUTASE"/>
    <property type="match status" value="1"/>
</dbReference>
<dbReference type="GO" id="GO:0045820">
    <property type="term" value="P:negative regulation of glycolytic process"/>
    <property type="evidence" value="ECO:0007669"/>
    <property type="project" value="TreeGrafter"/>
</dbReference>
<protein>
    <submittedName>
        <fullName evidence="4">Histidine phosphatase superfamily</fullName>
    </submittedName>
</protein>
<reference evidence="5" key="1">
    <citation type="journal article" date="2018" name="Nat. Microbiol.">
        <title>Leveraging single-cell genomics to expand the fungal tree of life.</title>
        <authorList>
            <person name="Ahrendt S.R."/>
            <person name="Quandt C.A."/>
            <person name="Ciobanu D."/>
            <person name="Clum A."/>
            <person name="Salamov A."/>
            <person name="Andreopoulos B."/>
            <person name="Cheng J.F."/>
            <person name="Woyke T."/>
            <person name="Pelin A."/>
            <person name="Henrissat B."/>
            <person name="Reynolds N.K."/>
            <person name="Benny G.L."/>
            <person name="Smith M.E."/>
            <person name="James T.Y."/>
            <person name="Grigoriev I.V."/>
        </authorList>
    </citation>
    <scope>NUCLEOTIDE SEQUENCE [LARGE SCALE GENOMIC DNA]</scope>
    <source>
        <strain evidence="5">RSA 1356</strain>
    </source>
</reference>
<evidence type="ECO:0000313" key="4">
    <source>
        <dbReference type="EMBL" id="RKP09009.1"/>
    </source>
</evidence>